<sequence length="403" mass="47878">MRKRKIITFMIIIILIASGCTKEKFTDNTYEEYKTFLDYSFKNYDIKESNYDVYSRDAILIPTYDRGMQWKIEYKDIDGNKRWFTFNNMESFEETLLAYIETRLDDEVRLGFETLNYSIQENSKYSDEIITYKMQLKLGIRPEKKKEILTSLFDETSGVKLNHLYGEYFVDNFDVQLVVGYEDLTLQHDSSLCQEAKANIEVLVRDMNDSYGSYQVIGILDTKEITEPNNYRYQVFYYDKENKKYTWQNYGRYLEEQDIIENGGQTIVKKLITKDGEVTYKDIIARWSDKAEEYVISQEDVSLFIRSFDQYSVTSSYEEETGVKISYYNEDGFTVEDRYLTMSFDTEEGKLYLNGEDIYRLETIDEETKYITLSKLNEILNVNIHYDKDQRAIVIEDVETLSE</sequence>
<gene>
    <name evidence="1" type="ORF">J2S15_001037</name>
</gene>
<evidence type="ECO:0000313" key="2">
    <source>
        <dbReference type="Proteomes" id="UP001230220"/>
    </source>
</evidence>
<evidence type="ECO:0008006" key="3">
    <source>
        <dbReference type="Google" id="ProtNLM"/>
    </source>
</evidence>
<reference evidence="1 2" key="1">
    <citation type="submission" date="2023-07" db="EMBL/GenBank/DDBJ databases">
        <title>Genomic Encyclopedia of Type Strains, Phase IV (KMG-IV): sequencing the most valuable type-strain genomes for metagenomic binning, comparative biology and taxonomic classification.</title>
        <authorList>
            <person name="Goeker M."/>
        </authorList>
    </citation>
    <scope>NUCLEOTIDE SEQUENCE [LARGE SCALE GENOMIC DNA]</scope>
    <source>
        <strain evidence="1 2">DSM 16784</strain>
    </source>
</reference>
<evidence type="ECO:0000313" key="1">
    <source>
        <dbReference type="EMBL" id="MDQ0360306.1"/>
    </source>
</evidence>
<organism evidence="1 2">
    <name type="scientific">Breznakia pachnodae</name>
    <dbReference type="NCBI Taxonomy" id="265178"/>
    <lineage>
        <taxon>Bacteria</taxon>
        <taxon>Bacillati</taxon>
        <taxon>Bacillota</taxon>
        <taxon>Erysipelotrichia</taxon>
        <taxon>Erysipelotrichales</taxon>
        <taxon>Erysipelotrichaceae</taxon>
        <taxon>Breznakia</taxon>
    </lineage>
</organism>
<comment type="caution">
    <text evidence="1">The sequence shown here is derived from an EMBL/GenBank/DDBJ whole genome shotgun (WGS) entry which is preliminary data.</text>
</comment>
<proteinExistence type="predicted"/>
<dbReference type="RefSeq" id="WP_307406106.1">
    <property type="nucleotide sequence ID" value="NZ_JAUSUR010000001.1"/>
</dbReference>
<dbReference type="Proteomes" id="UP001230220">
    <property type="component" value="Unassembled WGS sequence"/>
</dbReference>
<dbReference type="EMBL" id="JAUSUR010000001">
    <property type="protein sequence ID" value="MDQ0360306.1"/>
    <property type="molecule type" value="Genomic_DNA"/>
</dbReference>
<name>A0ABU0E0S9_9FIRM</name>
<dbReference type="PROSITE" id="PS51257">
    <property type="entry name" value="PROKAR_LIPOPROTEIN"/>
    <property type="match status" value="1"/>
</dbReference>
<accession>A0ABU0E0S9</accession>
<protein>
    <recommendedName>
        <fullName evidence="3">Lipoprotein</fullName>
    </recommendedName>
</protein>
<keyword evidence="2" id="KW-1185">Reference proteome</keyword>